<dbReference type="KEGG" id="tvd:SG34_004590"/>
<evidence type="ECO:0000313" key="1">
    <source>
        <dbReference type="EMBL" id="WDE06213.1"/>
    </source>
</evidence>
<sequence length="151" mass="16608">MSLSSIKNTSENLSQISSETAINEHNFIQVMGATANKYAKTPSLEFLNVLLPYTGDKNILSLFEKTQNDLESSGKARDVTGETIFRTTVEKYLSDHEIKGLFGQGYPLEGIDKGITEQLMSDFGELVDGLPSVQPSFEEFVKGLPKVPGEK</sequence>
<name>A0AAE9Z428_9GAMM</name>
<dbReference type="Proteomes" id="UP000032352">
    <property type="component" value="Chromosome"/>
</dbReference>
<protein>
    <submittedName>
        <fullName evidence="1">Uncharacterized protein</fullName>
    </submittedName>
</protein>
<dbReference type="AlphaFoldDB" id="A0AAE9Z428"/>
<reference evidence="1 2" key="1">
    <citation type="journal article" date="2015" name="Genome Announc.">
        <title>Draft Genome Sequences of Marine Isolates of Thalassomonas viridans and Thalassomonas actiniarum.</title>
        <authorList>
            <person name="Olonade I."/>
            <person name="van Zyl L.J."/>
            <person name="Trindade M."/>
        </authorList>
    </citation>
    <scope>NUCLEOTIDE SEQUENCE [LARGE SCALE GENOMIC DNA]</scope>
    <source>
        <strain evidence="1 2">XOM25</strain>
    </source>
</reference>
<accession>A0AAE9Z428</accession>
<proteinExistence type="predicted"/>
<evidence type="ECO:0000313" key="2">
    <source>
        <dbReference type="Proteomes" id="UP000032352"/>
    </source>
</evidence>
<keyword evidence="2" id="KW-1185">Reference proteome</keyword>
<dbReference type="EMBL" id="CP059733">
    <property type="protein sequence ID" value="WDE06213.1"/>
    <property type="molecule type" value="Genomic_DNA"/>
</dbReference>
<gene>
    <name evidence="1" type="ORF">SG34_004590</name>
</gene>
<dbReference type="RefSeq" id="WP_152647331.1">
    <property type="nucleotide sequence ID" value="NZ_CP059733.1"/>
</dbReference>
<organism evidence="1 2">
    <name type="scientific">Thalassomonas viridans</name>
    <dbReference type="NCBI Taxonomy" id="137584"/>
    <lineage>
        <taxon>Bacteria</taxon>
        <taxon>Pseudomonadati</taxon>
        <taxon>Pseudomonadota</taxon>
        <taxon>Gammaproteobacteria</taxon>
        <taxon>Alteromonadales</taxon>
        <taxon>Colwelliaceae</taxon>
        <taxon>Thalassomonas</taxon>
    </lineage>
</organism>
<reference evidence="1 2" key="2">
    <citation type="journal article" date="2022" name="Mar. Drugs">
        <title>Bioassay-Guided Fractionation Leads to the Detection of Cholic Acid Generated by the Rare Thalassomonas sp.</title>
        <authorList>
            <person name="Pheiffer F."/>
            <person name="Schneider Y.K."/>
            <person name="Hansen E.H."/>
            <person name="Andersen J.H."/>
            <person name="Isaksson J."/>
            <person name="Busche T."/>
            <person name="R C."/>
            <person name="Kalinowski J."/>
            <person name="Zyl L.V."/>
            <person name="Trindade M."/>
        </authorList>
    </citation>
    <scope>NUCLEOTIDE SEQUENCE [LARGE SCALE GENOMIC DNA]</scope>
    <source>
        <strain evidence="1 2">XOM25</strain>
    </source>
</reference>